<proteinExistence type="predicted"/>
<evidence type="ECO:0000313" key="2">
    <source>
        <dbReference type="Proteomes" id="UP000054563"/>
    </source>
</evidence>
<gene>
    <name evidence="1" type="ORF">CIHG_09222</name>
</gene>
<dbReference type="VEuPathDB" id="FungiDB:CIHG_09222"/>
<evidence type="ECO:0000313" key="1">
    <source>
        <dbReference type="EMBL" id="KMU91345.1"/>
    </source>
</evidence>
<reference evidence="2" key="1">
    <citation type="journal article" date="2010" name="Genome Res.">
        <title>Population genomic sequencing of Coccidioides fungi reveals recent hybridization and transposon control.</title>
        <authorList>
            <person name="Neafsey D.E."/>
            <person name="Barker B.M."/>
            <person name="Sharpton T.J."/>
            <person name="Stajich J.E."/>
            <person name="Park D.J."/>
            <person name="Whiston E."/>
            <person name="Hung C.-Y."/>
            <person name="McMahan C."/>
            <person name="White J."/>
            <person name="Sykes S."/>
            <person name="Heiman D."/>
            <person name="Young S."/>
            <person name="Zeng Q."/>
            <person name="Abouelleil A."/>
            <person name="Aftuck L."/>
            <person name="Bessette D."/>
            <person name="Brown A."/>
            <person name="FitzGerald M."/>
            <person name="Lui A."/>
            <person name="Macdonald J.P."/>
            <person name="Priest M."/>
            <person name="Orbach M.J."/>
            <person name="Galgiani J.N."/>
            <person name="Kirkland T.N."/>
            <person name="Cole G.T."/>
            <person name="Birren B.W."/>
            <person name="Henn M.R."/>
            <person name="Taylor J.W."/>
            <person name="Rounsley S.D."/>
        </authorList>
    </citation>
    <scope>NUCLEOTIDE SEQUENCE [LARGE SCALE GENOMIC DNA]</scope>
    <source>
        <strain evidence="2">H538.4</strain>
    </source>
</reference>
<protein>
    <submittedName>
        <fullName evidence="1">Uncharacterized protein</fullName>
    </submittedName>
</protein>
<sequence length="108" mass="12174">MHVFESGLSWNDIFDTRELQELPHIYIAITALKNYLHEDHSRSKEKPTLCTTIFEESLRGIFFGPRPYIFRNRPSIGKVLSILARITDPGSSAWFGAPAACPGPRGIT</sequence>
<dbReference type="AlphaFoldDB" id="A0A0J8S1T9"/>
<accession>A0A0J8S1T9</accession>
<name>A0A0J8S1T9_COCIT</name>
<dbReference type="EMBL" id="DS017034">
    <property type="protein sequence ID" value="KMU91345.1"/>
    <property type="molecule type" value="Genomic_DNA"/>
</dbReference>
<organism evidence="1 2">
    <name type="scientific">Coccidioides immitis H538.4</name>
    <dbReference type="NCBI Taxonomy" id="396776"/>
    <lineage>
        <taxon>Eukaryota</taxon>
        <taxon>Fungi</taxon>
        <taxon>Dikarya</taxon>
        <taxon>Ascomycota</taxon>
        <taxon>Pezizomycotina</taxon>
        <taxon>Eurotiomycetes</taxon>
        <taxon>Eurotiomycetidae</taxon>
        <taxon>Onygenales</taxon>
        <taxon>Onygenaceae</taxon>
        <taxon>Coccidioides</taxon>
    </lineage>
</organism>
<dbReference type="Proteomes" id="UP000054563">
    <property type="component" value="Unassembled WGS sequence"/>
</dbReference>